<feature type="transmembrane region" description="Helical" evidence="1">
    <location>
        <begin position="99"/>
        <end position="121"/>
    </location>
</feature>
<comment type="caution">
    <text evidence="2">The sequence shown here is derived from an EMBL/GenBank/DDBJ whole genome shotgun (WGS) entry which is preliminary data.</text>
</comment>
<feature type="transmembrane region" description="Helical" evidence="1">
    <location>
        <begin position="52"/>
        <end position="72"/>
    </location>
</feature>
<dbReference type="AlphaFoldDB" id="A0A644WPU7"/>
<gene>
    <name evidence="2" type="ORF">SDC9_52200</name>
</gene>
<name>A0A644WPU7_9ZZZZ</name>
<keyword evidence="1" id="KW-0812">Transmembrane</keyword>
<accession>A0A644WPU7</accession>
<sequence>MACFLAPVVEAVVLTIIKKSVRKREAEQIKLRSHAEMPDDQPLTDISWGQKLSWLTNLLWGGVFLLAIEHIWHGEVVPWPPFLTAMNNPEDIAPMLHEIATVGVSMAVFVTAIWGVMILVADRIYKRAFVLKQAAQEE</sequence>
<reference evidence="2" key="1">
    <citation type="submission" date="2019-08" db="EMBL/GenBank/DDBJ databases">
        <authorList>
            <person name="Kucharzyk K."/>
            <person name="Murdoch R.W."/>
            <person name="Higgins S."/>
            <person name="Loffler F."/>
        </authorList>
    </citation>
    <scope>NUCLEOTIDE SEQUENCE</scope>
</reference>
<keyword evidence="1" id="KW-0472">Membrane</keyword>
<protein>
    <submittedName>
        <fullName evidence="2">Uncharacterized protein</fullName>
    </submittedName>
</protein>
<evidence type="ECO:0000256" key="1">
    <source>
        <dbReference type="SAM" id="Phobius"/>
    </source>
</evidence>
<keyword evidence="1" id="KW-1133">Transmembrane helix</keyword>
<evidence type="ECO:0000313" key="2">
    <source>
        <dbReference type="EMBL" id="MPM05905.1"/>
    </source>
</evidence>
<dbReference type="EMBL" id="VSSQ01001176">
    <property type="protein sequence ID" value="MPM05905.1"/>
    <property type="molecule type" value="Genomic_DNA"/>
</dbReference>
<proteinExistence type="predicted"/>
<organism evidence="2">
    <name type="scientific">bioreactor metagenome</name>
    <dbReference type="NCBI Taxonomy" id="1076179"/>
    <lineage>
        <taxon>unclassified sequences</taxon>
        <taxon>metagenomes</taxon>
        <taxon>ecological metagenomes</taxon>
    </lineage>
</organism>